<evidence type="ECO:0000313" key="4">
    <source>
        <dbReference type="Proteomes" id="UP000777002"/>
    </source>
</evidence>
<dbReference type="RefSeq" id="WP_205050880.1">
    <property type="nucleotide sequence ID" value="NZ_JACJKX010000019.1"/>
</dbReference>
<protein>
    <submittedName>
        <fullName evidence="3">DUF1792 domain-containing protein</fullName>
    </submittedName>
</protein>
<evidence type="ECO:0000259" key="2">
    <source>
        <dbReference type="Pfam" id="PF08759"/>
    </source>
</evidence>
<keyword evidence="1" id="KW-0472">Membrane</keyword>
<gene>
    <name evidence="3" type="ORF">H5985_08445</name>
</gene>
<dbReference type="InterPro" id="IPR014869">
    <property type="entry name" value="GT-D"/>
</dbReference>
<reference evidence="3 4" key="1">
    <citation type="journal article" date="2021" name="Sci. Rep.">
        <title>The distribution of antibiotic resistance genes in chicken gut microbiota commensals.</title>
        <authorList>
            <person name="Juricova H."/>
            <person name="Matiasovicova J."/>
            <person name="Kubasova T."/>
            <person name="Cejkova D."/>
            <person name="Rychlik I."/>
        </authorList>
    </citation>
    <scope>NUCLEOTIDE SEQUENCE [LARGE SCALE GENOMIC DNA]</scope>
    <source>
        <strain evidence="3 4">An562</strain>
    </source>
</reference>
<feature type="transmembrane region" description="Helical" evidence="1">
    <location>
        <begin position="12"/>
        <end position="34"/>
    </location>
</feature>
<keyword evidence="1" id="KW-0812">Transmembrane</keyword>
<comment type="caution">
    <text evidence="3">The sequence shown here is derived from an EMBL/GenBank/DDBJ whole genome shotgun (WGS) entry which is preliminary data.</text>
</comment>
<sequence length="315" mass="36367">MAETSTLFELEVVMGFLRKFIKVYFWIIFVWPFIKNKINRFKVMSPVETLRQVKDNGISIVRLGDGEFSYMRGNKHGPSYQPYSDELKNSLLNVLHKRDSRLLISVPRAIQPVHLKSMTKRAQNHWKAFLCINYKFLLNHLDSSYVYGDGLVSRPYMDTKDIDLCNSVFQEFKRVVQDRNLVIIEGEKTRLGIGNDLLESSASIHRILCPAQNSFERINEILNTVFSLYPTPNKRELFLIALGPAAKTITLELVAKGHQVLDIGHFDIEYEWFITRADKKTKIPGKAVSEVKEPLKNNNQLDLTKYTSQIQAKIL</sequence>
<dbReference type="Pfam" id="PF08759">
    <property type="entry name" value="GT-D"/>
    <property type="match status" value="1"/>
</dbReference>
<proteinExistence type="predicted"/>
<name>A0ABS2GTW0_9BURK</name>
<keyword evidence="1" id="KW-1133">Transmembrane helix</keyword>
<keyword evidence="4" id="KW-1185">Reference proteome</keyword>
<feature type="domain" description="Glycosyltransferase GT-D fold" evidence="2">
    <location>
        <begin position="60"/>
        <end position="290"/>
    </location>
</feature>
<dbReference type="Proteomes" id="UP000777002">
    <property type="component" value="Unassembled WGS sequence"/>
</dbReference>
<accession>A0ABS2GTW0</accession>
<organism evidence="3 4">
    <name type="scientific">Parasutterella secunda</name>
    <dbReference type="NCBI Taxonomy" id="626947"/>
    <lineage>
        <taxon>Bacteria</taxon>
        <taxon>Pseudomonadati</taxon>
        <taxon>Pseudomonadota</taxon>
        <taxon>Betaproteobacteria</taxon>
        <taxon>Burkholderiales</taxon>
        <taxon>Sutterellaceae</taxon>
        <taxon>Parasutterella</taxon>
    </lineage>
</organism>
<evidence type="ECO:0000256" key="1">
    <source>
        <dbReference type="SAM" id="Phobius"/>
    </source>
</evidence>
<dbReference type="EMBL" id="JACJKX010000019">
    <property type="protein sequence ID" value="MBM6929293.1"/>
    <property type="molecule type" value="Genomic_DNA"/>
</dbReference>
<evidence type="ECO:0000313" key="3">
    <source>
        <dbReference type="EMBL" id="MBM6929293.1"/>
    </source>
</evidence>